<keyword evidence="3" id="KW-1052">Target cell membrane</keyword>
<keyword evidence="7" id="KW-0472">Membrane</keyword>
<evidence type="ECO:0000256" key="6">
    <source>
        <dbReference type="ARBA" id="ARBA00023043"/>
    </source>
</evidence>
<dbReference type="PANTHER" id="PTHR24171">
    <property type="entry name" value="ANKYRIN REPEAT DOMAIN-CONTAINING PROTEIN 39-RELATED"/>
    <property type="match status" value="1"/>
</dbReference>
<evidence type="ECO:0000256" key="3">
    <source>
        <dbReference type="ARBA" id="ARBA00022537"/>
    </source>
</evidence>
<evidence type="ECO:0000256" key="7">
    <source>
        <dbReference type="ARBA" id="ARBA00023298"/>
    </source>
</evidence>
<keyword evidence="5" id="KW-0800">Toxin</keyword>
<feature type="repeat" description="ANK" evidence="8">
    <location>
        <begin position="18"/>
        <end position="50"/>
    </location>
</feature>
<name>A0ABY6K9X2_9ARAC</name>
<dbReference type="Proteomes" id="UP001235939">
    <property type="component" value="Chromosome 03"/>
</dbReference>
<evidence type="ECO:0000256" key="4">
    <source>
        <dbReference type="ARBA" id="ARBA00022737"/>
    </source>
</evidence>
<gene>
    <name evidence="9" type="ORF">LAZ67_3004921</name>
</gene>
<keyword evidence="5" id="KW-0528">Neurotoxin</keyword>
<keyword evidence="2" id="KW-0268">Exocytosis</keyword>
<keyword evidence="5" id="KW-0638">Presynaptic neurotoxin</keyword>
<dbReference type="InterPro" id="IPR002110">
    <property type="entry name" value="Ankyrin_rpt"/>
</dbReference>
<dbReference type="InterPro" id="IPR036770">
    <property type="entry name" value="Ankyrin_rpt-contain_sf"/>
</dbReference>
<evidence type="ECO:0000313" key="9">
    <source>
        <dbReference type="EMBL" id="UYV65637.1"/>
    </source>
</evidence>
<dbReference type="SUPFAM" id="SSF48403">
    <property type="entry name" value="Ankyrin repeat"/>
    <property type="match status" value="1"/>
</dbReference>
<dbReference type="Pfam" id="PF12796">
    <property type="entry name" value="Ank_2"/>
    <property type="match status" value="1"/>
</dbReference>
<evidence type="ECO:0008006" key="11">
    <source>
        <dbReference type="Google" id="ProtNLM"/>
    </source>
</evidence>
<reference evidence="9 10" key="1">
    <citation type="submission" date="2022-01" db="EMBL/GenBank/DDBJ databases">
        <title>A chromosomal length assembly of Cordylochernes scorpioides.</title>
        <authorList>
            <person name="Zeh D."/>
            <person name="Zeh J."/>
        </authorList>
    </citation>
    <scope>NUCLEOTIDE SEQUENCE [LARGE SCALE GENOMIC DNA]</scope>
    <source>
        <strain evidence="9">IN4F17</strain>
        <tissue evidence="9">Whole Body</tissue>
    </source>
</reference>
<evidence type="ECO:0000256" key="8">
    <source>
        <dbReference type="PROSITE-ProRule" id="PRU00023"/>
    </source>
</evidence>
<dbReference type="PROSITE" id="PS50297">
    <property type="entry name" value="ANK_REP_REGION"/>
    <property type="match status" value="1"/>
</dbReference>
<keyword evidence="4" id="KW-0677">Repeat</keyword>
<evidence type="ECO:0000256" key="2">
    <source>
        <dbReference type="ARBA" id="ARBA00022483"/>
    </source>
</evidence>
<evidence type="ECO:0000256" key="5">
    <source>
        <dbReference type="ARBA" id="ARBA00023028"/>
    </source>
</evidence>
<keyword evidence="7" id="KW-1053">Target membrane</keyword>
<keyword evidence="10" id="KW-1185">Reference proteome</keyword>
<dbReference type="EMBL" id="CP092865">
    <property type="protein sequence ID" value="UYV65637.1"/>
    <property type="molecule type" value="Genomic_DNA"/>
</dbReference>
<accession>A0ABY6K9X2</accession>
<sequence>MFQDLIEAGAEYNTKSVGGVTPLMMAASKDDERLIIHLLKFGVDLEDADMNGETAIFYTVNRHFKNLKILFEAGAEINRKNETELIKGPRETPSAMNSKLGWIISGRSKMSNSSTSTSFQQIHINHSTAELDDIVRKFWDSESIPAHKEELNTEELE</sequence>
<proteinExistence type="predicted"/>
<dbReference type="Gene3D" id="1.25.40.20">
    <property type="entry name" value="Ankyrin repeat-containing domain"/>
    <property type="match status" value="1"/>
</dbReference>
<organism evidence="9 10">
    <name type="scientific">Cordylochernes scorpioides</name>
    <dbReference type="NCBI Taxonomy" id="51811"/>
    <lineage>
        <taxon>Eukaryota</taxon>
        <taxon>Metazoa</taxon>
        <taxon>Ecdysozoa</taxon>
        <taxon>Arthropoda</taxon>
        <taxon>Chelicerata</taxon>
        <taxon>Arachnida</taxon>
        <taxon>Pseudoscorpiones</taxon>
        <taxon>Cheliferoidea</taxon>
        <taxon>Chernetidae</taxon>
        <taxon>Cordylochernes</taxon>
    </lineage>
</organism>
<protein>
    <recommendedName>
        <fullName evidence="11">Ankyrin repeat protein</fullName>
    </recommendedName>
</protein>
<evidence type="ECO:0000256" key="1">
    <source>
        <dbReference type="ARBA" id="ARBA00004175"/>
    </source>
</evidence>
<evidence type="ECO:0000313" key="10">
    <source>
        <dbReference type="Proteomes" id="UP001235939"/>
    </source>
</evidence>
<comment type="subcellular location">
    <subcellularLocation>
        <location evidence="1">Target cell membrane</location>
    </subcellularLocation>
</comment>
<dbReference type="SMART" id="SM00248">
    <property type="entry name" value="ANK"/>
    <property type="match status" value="2"/>
</dbReference>
<dbReference type="PROSITE" id="PS50088">
    <property type="entry name" value="ANK_REPEAT"/>
    <property type="match status" value="1"/>
</dbReference>
<keyword evidence="6 8" id="KW-0040">ANK repeat</keyword>